<feature type="region of interest" description="Disordered" evidence="5">
    <location>
        <begin position="306"/>
        <end position="325"/>
    </location>
</feature>
<gene>
    <name evidence="8" type="ORF">HPHI1048_LOCUS8998</name>
</gene>
<proteinExistence type="predicted"/>
<dbReference type="Pfam" id="PF03127">
    <property type="entry name" value="GAT"/>
    <property type="match status" value="1"/>
</dbReference>
<dbReference type="InterPro" id="IPR044836">
    <property type="entry name" value="TOL_plant"/>
</dbReference>
<evidence type="ECO:0000256" key="1">
    <source>
        <dbReference type="ARBA" id="ARBA00004170"/>
    </source>
</evidence>
<dbReference type="InterPro" id="IPR004152">
    <property type="entry name" value="GAT_dom"/>
</dbReference>
<evidence type="ECO:0000313" key="8">
    <source>
        <dbReference type="EMBL" id="CAD8481447.1"/>
    </source>
</evidence>
<dbReference type="GO" id="GO:0016020">
    <property type="term" value="C:membrane"/>
    <property type="evidence" value="ECO:0007669"/>
    <property type="project" value="UniProtKB-SubCell"/>
</dbReference>
<dbReference type="InterPro" id="IPR008942">
    <property type="entry name" value="ENTH_VHS"/>
</dbReference>
<dbReference type="InterPro" id="IPR002014">
    <property type="entry name" value="VHS_dom"/>
</dbReference>
<reference evidence="8" key="1">
    <citation type="submission" date="2021-01" db="EMBL/GenBank/DDBJ databases">
        <authorList>
            <person name="Corre E."/>
            <person name="Pelletier E."/>
            <person name="Niang G."/>
            <person name="Scheremetjew M."/>
            <person name="Finn R."/>
            <person name="Kale V."/>
            <person name="Holt S."/>
            <person name="Cochrane G."/>
            <person name="Meng A."/>
            <person name="Brown T."/>
            <person name="Cohen L."/>
        </authorList>
    </citation>
    <scope>NUCLEOTIDE SEQUENCE</scope>
    <source>
        <strain evidence="8">CCMP325</strain>
    </source>
</reference>
<dbReference type="AlphaFoldDB" id="A0A7S0HGY9"/>
<name>A0A7S0HGY9_9CRYP</name>
<dbReference type="PANTHER" id="PTHR45898:SF4">
    <property type="entry name" value="TARGET OF MYB PROTEIN 1"/>
    <property type="match status" value="1"/>
</dbReference>
<dbReference type="CDD" id="cd03561">
    <property type="entry name" value="VHS"/>
    <property type="match status" value="1"/>
</dbReference>
<dbReference type="GO" id="GO:0005737">
    <property type="term" value="C:cytoplasm"/>
    <property type="evidence" value="ECO:0007669"/>
    <property type="project" value="UniProtKB-ARBA"/>
</dbReference>
<dbReference type="GO" id="GO:0043130">
    <property type="term" value="F:ubiquitin binding"/>
    <property type="evidence" value="ECO:0007669"/>
    <property type="project" value="InterPro"/>
</dbReference>
<dbReference type="Pfam" id="PF00790">
    <property type="entry name" value="VHS"/>
    <property type="match status" value="1"/>
</dbReference>
<dbReference type="GO" id="GO:0043328">
    <property type="term" value="P:protein transport to vacuole involved in ubiquitin-dependent protein catabolic process via the multivesicular body sorting pathway"/>
    <property type="evidence" value="ECO:0007669"/>
    <property type="project" value="InterPro"/>
</dbReference>
<dbReference type="SMART" id="SM00288">
    <property type="entry name" value="VHS"/>
    <property type="match status" value="1"/>
</dbReference>
<sequence length="396" mass="43238">MAGPLAARQEEVRMLRMLHVCDSVNVGGRAMAQQVVKALRARVSETNPAVQLAALELAEVLVKNCGSELHQQVGSKHFMSDLQSIATEQGSDPAVQRKALELIQAWGEAFKSLDQTLPLFAATLNLLKAQGVEFPPPDPSLAPQLLGQLDAGRGRATYGVMAAGAPAASEGERQEAFMADRLREDLEQVKVQCNLLVDMLNEAIVMKQDIRKNNILTELVRNCRIFQPRIMRLTEQVPDEGVIPELLKVNDELITALNVYSSTLLEVTQRQKKSADQTARKTILWEPEGAVTEEDVNLSMLLGMDKSESLIPPPPSKTKPPTSEARDELDVLLGIDKPPMPADSPSPWQEERSLPATQTFRSPTSGEEPTDLTEEEAQTGADAKEEQELVAVGGGK</sequence>
<evidence type="ECO:0000256" key="3">
    <source>
        <dbReference type="ARBA" id="ARBA00022927"/>
    </source>
</evidence>
<comment type="subcellular location">
    <subcellularLocation>
        <location evidence="1">Membrane</location>
        <topology evidence="1">Peripheral membrane protein</topology>
    </subcellularLocation>
</comment>
<feature type="compositionally biased region" description="Polar residues" evidence="5">
    <location>
        <begin position="355"/>
        <end position="367"/>
    </location>
</feature>
<accession>A0A7S0HGY9</accession>
<dbReference type="SUPFAM" id="SSF48464">
    <property type="entry name" value="ENTH/VHS domain"/>
    <property type="match status" value="1"/>
</dbReference>
<organism evidence="8">
    <name type="scientific">Hanusia phi</name>
    <dbReference type="NCBI Taxonomy" id="3032"/>
    <lineage>
        <taxon>Eukaryota</taxon>
        <taxon>Cryptophyceae</taxon>
        <taxon>Pyrenomonadales</taxon>
        <taxon>Geminigeraceae</taxon>
        <taxon>Hanusia</taxon>
    </lineage>
</organism>
<keyword evidence="4" id="KW-0472">Membrane</keyword>
<dbReference type="PROSITE" id="PS50179">
    <property type="entry name" value="VHS"/>
    <property type="match status" value="1"/>
</dbReference>
<feature type="region of interest" description="Disordered" evidence="5">
    <location>
        <begin position="334"/>
        <end position="396"/>
    </location>
</feature>
<keyword evidence="3" id="KW-0653">Protein transport</keyword>
<evidence type="ECO:0000256" key="4">
    <source>
        <dbReference type="ARBA" id="ARBA00023136"/>
    </source>
</evidence>
<feature type="domain" description="VHS" evidence="6">
    <location>
        <begin position="17"/>
        <end position="135"/>
    </location>
</feature>
<dbReference type="PROSITE" id="PS50909">
    <property type="entry name" value="GAT"/>
    <property type="match status" value="1"/>
</dbReference>
<evidence type="ECO:0000259" key="7">
    <source>
        <dbReference type="PROSITE" id="PS50909"/>
    </source>
</evidence>
<feature type="compositionally biased region" description="Acidic residues" evidence="5">
    <location>
        <begin position="368"/>
        <end position="377"/>
    </location>
</feature>
<evidence type="ECO:0000259" key="6">
    <source>
        <dbReference type="PROSITE" id="PS50179"/>
    </source>
</evidence>
<feature type="domain" description="GAT" evidence="7">
    <location>
        <begin position="177"/>
        <end position="265"/>
    </location>
</feature>
<dbReference type="EMBL" id="HBEO01013214">
    <property type="protein sequence ID" value="CAD8481447.1"/>
    <property type="molecule type" value="Transcribed_RNA"/>
</dbReference>
<dbReference type="Gene3D" id="1.20.58.160">
    <property type="match status" value="1"/>
</dbReference>
<protein>
    <recommendedName>
        <fullName evidence="9">VHS domain-containing protein</fullName>
    </recommendedName>
</protein>
<dbReference type="GO" id="GO:0035091">
    <property type="term" value="F:phosphatidylinositol binding"/>
    <property type="evidence" value="ECO:0007669"/>
    <property type="project" value="InterPro"/>
</dbReference>
<dbReference type="PANTHER" id="PTHR45898">
    <property type="entry name" value="TOM1-LIKE PROTEIN"/>
    <property type="match status" value="1"/>
</dbReference>
<keyword evidence="2" id="KW-0813">Transport</keyword>
<evidence type="ECO:0008006" key="9">
    <source>
        <dbReference type="Google" id="ProtNLM"/>
    </source>
</evidence>
<evidence type="ECO:0000256" key="5">
    <source>
        <dbReference type="SAM" id="MobiDB-lite"/>
    </source>
</evidence>
<evidence type="ECO:0000256" key="2">
    <source>
        <dbReference type="ARBA" id="ARBA00022448"/>
    </source>
</evidence>
<dbReference type="InterPro" id="IPR038425">
    <property type="entry name" value="GAT_sf"/>
</dbReference>
<dbReference type="SUPFAM" id="SSF89009">
    <property type="entry name" value="GAT-like domain"/>
    <property type="match status" value="1"/>
</dbReference>
<dbReference type="Gene3D" id="1.25.40.90">
    <property type="match status" value="1"/>
</dbReference>